<sequence>MIQALISLGVAIVICGAAIRFGDKPARRVGVIMLTGWLASLIVFRNSPRFTDTGLMLIDGLTAALFVWVSLSSRRLWTVVVSAFQLLAVASHLATIIDHRVTINTYMLSLAVWSHGILAVLAFAVWRHWREQRRVANEDGPS</sequence>
<dbReference type="OrthoDB" id="7189279at2"/>
<keyword evidence="1" id="KW-0472">Membrane</keyword>
<feature type="transmembrane region" description="Helical" evidence="1">
    <location>
        <begin position="53"/>
        <end position="71"/>
    </location>
</feature>
<dbReference type="Proteomes" id="UP000281192">
    <property type="component" value="Chromosome"/>
</dbReference>
<dbReference type="KEGG" id="cfh:C1707_07165"/>
<dbReference type="EMBL" id="PJRQ01000005">
    <property type="protein sequence ID" value="PLR20656.1"/>
    <property type="molecule type" value="Genomic_DNA"/>
</dbReference>
<feature type="transmembrane region" description="Helical" evidence="1">
    <location>
        <begin position="29"/>
        <end position="47"/>
    </location>
</feature>
<reference evidence="3 4" key="1">
    <citation type="submission" date="2017-12" db="EMBL/GenBank/DDBJ databases">
        <title>The genome sequence of Caulobacter flavus CGMCC1 15093.</title>
        <authorList>
            <person name="Gao J."/>
            <person name="Mao X."/>
            <person name="Sun J."/>
        </authorList>
    </citation>
    <scope>NUCLEOTIDE SEQUENCE [LARGE SCALE GENOMIC DNA]</scope>
    <source>
        <strain evidence="3 4">CGMCC1 15093</strain>
    </source>
</reference>
<keyword evidence="5" id="KW-1185">Reference proteome</keyword>
<keyword evidence="1" id="KW-1133">Transmembrane helix</keyword>
<feature type="transmembrane region" description="Helical" evidence="1">
    <location>
        <begin position="76"/>
        <end position="97"/>
    </location>
</feature>
<feature type="transmembrane region" description="Helical" evidence="1">
    <location>
        <begin position="6"/>
        <end position="22"/>
    </location>
</feature>
<keyword evidence="1" id="KW-0812">Transmembrane</keyword>
<dbReference type="EMBL" id="CP026100">
    <property type="protein sequence ID" value="AYV46046.1"/>
    <property type="molecule type" value="Genomic_DNA"/>
</dbReference>
<evidence type="ECO:0000313" key="4">
    <source>
        <dbReference type="Proteomes" id="UP000234483"/>
    </source>
</evidence>
<evidence type="ECO:0000313" key="2">
    <source>
        <dbReference type="EMBL" id="AYV46046.1"/>
    </source>
</evidence>
<reference evidence="2 5" key="2">
    <citation type="submission" date="2018-01" db="EMBL/GenBank/DDBJ databases">
        <title>Complete genome sequence of Caulobacter flavus RHGG3.</title>
        <authorList>
            <person name="Yang E."/>
        </authorList>
    </citation>
    <scope>NUCLEOTIDE SEQUENCE [LARGE SCALE GENOMIC DNA]</scope>
    <source>
        <strain evidence="2 5">RHGG3</strain>
    </source>
</reference>
<dbReference type="AlphaFoldDB" id="A0A2N5D3U3"/>
<gene>
    <name evidence="2" type="ORF">C1707_07165</name>
    <name evidence="3" type="ORF">CFHF_01635</name>
</gene>
<name>A0A2N5D3U3_9CAUL</name>
<evidence type="ECO:0000256" key="1">
    <source>
        <dbReference type="SAM" id="Phobius"/>
    </source>
</evidence>
<evidence type="ECO:0000313" key="5">
    <source>
        <dbReference type="Proteomes" id="UP000281192"/>
    </source>
</evidence>
<protein>
    <submittedName>
        <fullName evidence="3">Uncharacterized protein</fullName>
    </submittedName>
</protein>
<accession>A0A2N5D3U3</accession>
<organism evidence="3 4">
    <name type="scientific">Caulobacter flavus</name>
    <dbReference type="NCBI Taxonomy" id="1679497"/>
    <lineage>
        <taxon>Bacteria</taxon>
        <taxon>Pseudomonadati</taxon>
        <taxon>Pseudomonadota</taxon>
        <taxon>Alphaproteobacteria</taxon>
        <taxon>Caulobacterales</taxon>
        <taxon>Caulobacteraceae</taxon>
        <taxon>Caulobacter</taxon>
    </lineage>
</organism>
<evidence type="ECO:0000313" key="3">
    <source>
        <dbReference type="EMBL" id="PLR20656.1"/>
    </source>
</evidence>
<proteinExistence type="predicted"/>
<dbReference type="Proteomes" id="UP000234483">
    <property type="component" value="Unassembled WGS sequence"/>
</dbReference>
<feature type="transmembrane region" description="Helical" evidence="1">
    <location>
        <begin position="103"/>
        <end position="126"/>
    </location>
</feature>